<evidence type="ECO:0000313" key="2">
    <source>
        <dbReference type="Proteomes" id="UP001519460"/>
    </source>
</evidence>
<organism evidence="1 2">
    <name type="scientific">Batillaria attramentaria</name>
    <dbReference type="NCBI Taxonomy" id="370345"/>
    <lineage>
        <taxon>Eukaryota</taxon>
        <taxon>Metazoa</taxon>
        <taxon>Spiralia</taxon>
        <taxon>Lophotrochozoa</taxon>
        <taxon>Mollusca</taxon>
        <taxon>Gastropoda</taxon>
        <taxon>Caenogastropoda</taxon>
        <taxon>Sorbeoconcha</taxon>
        <taxon>Cerithioidea</taxon>
        <taxon>Batillariidae</taxon>
        <taxon>Batillaria</taxon>
    </lineage>
</organism>
<dbReference type="Proteomes" id="UP001519460">
    <property type="component" value="Unassembled WGS sequence"/>
</dbReference>
<comment type="caution">
    <text evidence="1">The sequence shown here is derived from an EMBL/GenBank/DDBJ whole genome shotgun (WGS) entry which is preliminary data.</text>
</comment>
<dbReference type="EMBL" id="JACVVK020000554">
    <property type="protein sequence ID" value="KAK7466589.1"/>
    <property type="molecule type" value="Genomic_DNA"/>
</dbReference>
<keyword evidence="2" id="KW-1185">Reference proteome</keyword>
<accession>A0ABD0J906</accession>
<reference evidence="1 2" key="1">
    <citation type="journal article" date="2023" name="Sci. Data">
        <title>Genome assembly of the Korean intertidal mud-creeper Batillaria attramentaria.</title>
        <authorList>
            <person name="Patra A.K."/>
            <person name="Ho P.T."/>
            <person name="Jun S."/>
            <person name="Lee S.J."/>
            <person name="Kim Y."/>
            <person name="Won Y.J."/>
        </authorList>
    </citation>
    <scope>NUCLEOTIDE SEQUENCE [LARGE SCALE GENOMIC DNA]</scope>
    <source>
        <strain evidence="1">Wonlab-2016</strain>
    </source>
</reference>
<gene>
    <name evidence="1" type="ORF">BaRGS_00037312</name>
</gene>
<protein>
    <submittedName>
        <fullName evidence="1">Uncharacterized protein</fullName>
    </submittedName>
</protein>
<dbReference type="AlphaFoldDB" id="A0ABD0J906"/>
<proteinExistence type="predicted"/>
<name>A0ABD0J906_9CAEN</name>
<sequence length="105" mass="12090">MSFYRVATHSMYYYRHLRYDSQAQTWQAETFVRLTLRAPPDENICLPCVGLVSLSSLLSHPDYTGPCLFYTLVLPGKLDSFSLGRRSDLSCQQTQCRRGKGQKYV</sequence>
<evidence type="ECO:0000313" key="1">
    <source>
        <dbReference type="EMBL" id="KAK7466589.1"/>
    </source>
</evidence>